<keyword evidence="3" id="KW-0479">Metal-binding</keyword>
<name>A0ABR4AQK3_9LECA</name>
<feature type="domain" description="RRN7-type" evidence="11">
    <location>
        <begin position="9"/>
        <end position="40"/>
    </location>
</feature>
<evidence type="ECO:0000256" key="6">
    <source>
        <dbReference type="ARBA" id="ARBA00023015"/>
    </source>
</evidence>
<gene>
    <name evidence="14" type="ORF">ABVK25_011103</name>
</gene>
<dbReference type="InterPro" id="IPR048540">
    <property type="entry name" value="Rrn7_cyclin_N"/>
</dbReference>
<evidence type="ECO:0000259" key="11">
    <source>
        <dbReference type="Pfam" id="PF11781"/>
    </source>
</evidence>
<comment type="caution">
    <text evidence="14">The sequence shown here is derived from an EMBL/GenBank/DDBJ whole genome shotgun (WGS) entry which is preliminary data.</text>
</comment>
<evidence type="ECO:0000256" key="9">
    <source>
        <dbReference type="ARBA" id="ARBA00023242"/>
    </source>
</evidence>
<keyword evidence="9" id="KW-0539">Nucleus</keyword>
<evidence type="ECO:0000259" key="12">
    <source>
        <dbReference type="Pfam" id="PF20644"/>
    </source>
</evidence>
<dbReference type="PANTHER" id="PTHR31576">
    <property type="entry name" value="TATA BOX-BINDING PROTEIN-ASSOCIATED FACTOR RNA POLYMERASE I SUBUNIT B"/>
    <property type="match status" value="1"/>
</dbReference>
<evidence type="ECO:0000256" key="10">
    <source>
        <dbReference type="SAM" id="MobiDB-lite"/>
    </source>
</evidence>
<protein>
    <recommendedName>
        <fullName evidence="16">RRN7-type domain-containing protein</fullName>
    </recommendedName>
</protein>
<reference evidence="14 15" key="1">
    <citation type="submission" date="2024-09" db="EMBL/GenBank/DDBJ databases">
        <title>Rethinking Asexuality: The Enigmatic Case of Functional Sexual Genes in Lepraria (Stereocaulaceae).</title>
        <authorList>
            <person name="Doellman M."/>
            <person name="Sun Y."/>
            <person name="Barcenas-Pena A."/>
            <person name="Lumbsch H.T."/>
            <person name="Grewe F."/>
        </authorList>
    </citation>
    <scope>NUCLEOTIDE SEQUENCE [LARGE SCALE GENOMIC DNA]</scope>
    <source>
        <strain evidence="14 15">Grewe 0041</strain>
    </source>
</reference>
<comment type="subcellular location">
    <subcellularLocation>
        <location evidence="1">Nucleus</location>
        <location evidence="1">Nucleolus</location>
    </subcellularLocation>
</comment>
<dbReference type="InterPro" id="IPR021752">
    <property type="entry name" value="TF_Rrn7_Zf"/>
</dbReference>
<dbReference type="EMBL" id="JBHFEH010000085">
    <property type="protein sequence ID" value="KAL2048007.1"/>
    <property type="molecule type" value="Genomic_DNA"/>
</dbReference>
<comment type="similarity">
    <text evidence="2">Belongs to the RRN7/TAF1B family.</text>
</comment>
<evidence type="ECO:0000256" key="8">
    <source>
        <dbReference type="ARBA" id="ARBA00023163"/>
    </source>
</evidence>
<dbReference type="PANTHER" id="PTHR31576:SF2">
    <property type="entry name" value="TATA BOX-BINDING PROTEIN-ASSOCIATED FACTOR RNA POLYMERASE I SUBUNIT B"/>
    <property type="match status" value="1"/>
</dbReference>
<evidence type="ECO:0000256" key="3">
    <source>
        <dbReference type="ARBA" id="ARBA00022723"/>
    </source>
</evidence>
<keyword evidence="6" id="KW-0805">Transcription regulation</keyword>
<evidence type="ECO:0008006" key="16">
    <source>
        <dbReference type="Google" id="ProtNLM"/>
    </source>
</evidence>
<evidence type="ECO:0000313" key="15">
    <source>
        <dbReference type="Proteomes" id="UP001590951"/>
    </source>
</evidence>
<evidence type="ECO:0000256" key="2">
    <source>
        <dbReference type="ARBA" id="ARBA00006899"/>
    </source>
</evidence>
<accession>A0ABR4AQK3</accession>
<keyword evidence="15" id="KW-1185">Reference proteome</keyword>
<dbReference type="Pfam" id="PF11781">
    <property type="entry name" value="Zn_ribbon_RRN7"/>
    <property type="match status" value="1"/>
</dbReference>
<dbReference type="InterPro" id="IPR048538">
    <property type="entry name" value="Rrn7_cyclin_C"/>
</dbReference>
<feature type="region of interest" description="Disordered" evidence="10">
    <location>
        <begin position="130"/>
        <end position="152"/>
    </location>
</feature>
<keyword evidence="4" id="KW-0863">Zinc-finger</keyword>
<keyword evidence="7" id="KW-0238">DNA-binding</keyword>
<dbReference type="InterPro" id="IPR033599">
    <property type="entry name" value="TAF1B/Rrn7"/>
</dbReference>
<evidence type="ECO:0000256" key="1">
    <source>
        <dbReference type="ARBA" id="ARBA00004604"/>
    </source>
</evidence>
<feature type="domain" description="Rrn7/TAF1B N-terminal cyclin" evidence="12">
    <location>
        <begin position="84"/>
        <end position="209"/>
    </location>
</feature>
<dbReference type="Pfam" id="PF20644">
    <property type="entry name" value="Rrn7_cyclin_N"/>
    <property type="match status" value="1"/>
</dbReference>
<organism evidence="14 15">
    <name type="scientific">Lepraria finkii</name>
    <dbReference type="NCBI Taxonomy" id="1340010"/>
    <lineage>
        <taxon>Eukaryota</taxon>
        <taxon>Fungi</taxon>
        <taxon>Dikarya</taxon>
        <taxon>Ascomycota</taxon>
        <taxon>Pezizomycotina</taxon>
        <taxon>Lecanoromycetes</taxon>
        <taxon>OSLEUM clade</taxon>
        <taxon>Lecanoromycetidae</taxon>
        <taxon>Lecanorales</taxon>
        <taxon>Lecanorineae</taxon>
        <taxon>Stereocaulaceae</taxon>
        <taxon>Lepraria</taxon>
    </lineage>
</organism>
<evidence type="ECO:0000313" key="14">
    <source>
        <dbReference type="EMBL" id="KAL2048007.1"/>
    </source>
</evidence>
<evidence type="ECO:0000256" key="5">
    <source>
        <dbReference type="ARBA" id="ARBA00022833"/>
    </source>
</evidence>
<dbReference type="Proteomes" id="UP001590951">
    <property type="component" value="Unassembled WGS sequence"/>
</dbReference>
<sequence length="546" mass="62201">MSGKPEYWKGQVCGIDNCKSRQYHEQDGLTWCKKGHQQEGIRTQQDEDDFGTQGRKTRIRKETQEKISQIYRGHSATSLYLQAYQLILWKQCHALIHTIGLPGELEAVLKDLWALRLQLLKNKTDPTCEEETVFSSQPQMETETEREDEDVPSREYKVNGKAMPSLIETLGLCYLGVVLLRLPVGMGEIHRWAVREDIPFIRAVRFVPTVMKQKLPAEYLKALDTTSPLKPDHLRKTIHNLSLFYTHHFKLVFPPLNAPLLLYEHIRDLALPISLHPITLHLSTLLSISFDFPFPGSRHRISSLPELQLISLLTIAIKLYHPFDTLPRHVRSPADPAALTIDWPTWVEAQNAHDASTSSGGHLSSGSEINITEADVMKMTGEQLDEYMDYYERTFICTEHVESKTRGLPKELLDMFPIGRLHGSSPTHYTYQIQAENEHAAVEQRLETVMGGMKLRPVASEDSEEPVRRIGSFYKRFRRVEDLEGYAKLLYEKVAEGVAVKVETLVLAVGQIERRLIMWREARVKESLERSDGVDDGAGRGCPDGG</sequence>
<keyword evidence="5" id="KW-0862">Zinc</keyword>
<evidence type="ECO:0000256" key="4">
    <source>
        <dbReference type="ARBA" id="ARBA00022771"/>
    </source>
</evidence>
<keyword evidence="8" id="KW-0804">Transcription</keyword>
<feature type="domain" description="Rrn7/TAF1B C-terminal cyclin" evidence="13">
    <location>
        <begin position="228"/>
        <end position="395"/>
    </location>
</feature>
<proteinExistence type="inferred from homology"/>
<evidence type="ECO:0000259" key="13">
    <source>
        <dbReference type="Pfam" id="PF20645"/>
    </source>
</evidence>
<evidence type="ECO:0000256" key="7">
    <source>
        <dbReference type="ARBA" id="ARBA00023125"/>
    </source>
</evidence>
<dbReference type="Pfam" id="PF20645">
    <property type="entry name" value="Rrn7_cyclin_C"/>
    <property type="match status" value="1"/>
</dbReference>